<evidence type="ECO:0000313" key="2">
    <source>
        <dbReference type="EMBL" id="MEM4990777.1"/>
    </source>
</evidence>
<dbReference type="Proteomes" id="UP001495910">
    <property type="component" value="Unassembled WGS sequence"/>
</dbReference>
<feature type="compositionally biased region" description="Low complexity" evidence="1">
    <location>
        <begin position="446"/>
        <end position="463"/>
    </location>
</feature>
<proteinExistence type="predicted"/>
<gene>
    <name evidence="2" type="ORF">V8G57_25540</name>
</gene>
<comment type="caution">
    <text evidence="2">The sequence shown here is derived from an EMBL/GenBank/DDBJ whole genome shotgun (WGS) entry which is preliminary data.</text>
</comment>
<organism evidence="2 3">
    <name type="scientific">Collimonas rhizosphaerae</name>
    <dbReference type="NCBI Taxonomy" id="3126357"/>
    <lineage>
        <taxon>Bacteria</taxon>
        <taxon>Pseudomonadati</taxon>
        <taxon>Pseudomonadota</taxon>
        <taxon>Betaproteobacteria</taxon>
        <taxon>Burkholderiales</taxon>
        <taxon>Oxalobacteraceae</taxon>
        <taxon>Collimonas</taxon>
    </lineage>
</organism>
<dbReference type="RefSeq" id="WP_342831808.1">
    <property type="nucleotide sequence ID" value="NZ_JBANDC010000033.1"/>
</dbReference>
<feature type="compositionally biased region" description="Low complexity" evidence="1">
    <location>
        <begin position="42"/>
        <end position="51"/>
    </location>
</feature>
<evidence type="ECO:0000256" key="1">
    <source>
        <dbReference type="SAM" id="MobiDB-lite"/>
    </source>
</evidence>
<reference evidence="2 3" key="1">
    <citation type="submission" date="2024-02" db="EMBL/GenBank/DDBJ databases">
        <title>Draft genome sequence of Collimonas sp. strain H4R21, an effective mineral-weathering bacterial strain isolated from the beech rhizosphere.</title>
        <authorList>
            <person name="Morin E."/>
            <person name="Uroz S."/>
            <person name="Leveau J.H.J."/>
            <person name="Kumar R."/>
            <person name="Rey M.W."/>
            <person name="Pham J."/>
        </authorList>
    </citation>
    <scope>NUCLEOTIDE SEQUENCE [LARGE SCALE GENOMIC DNA]</scope>
    <source>
        <strain evidence="2 3">H4R21</strain>
    </source>
</reference>
<sequence length="743" mass="80408">MPSGRISDHHAPISSEPAIAAREESGANAGERLSARGRERAGSSAAALGELPRLSARHAQTQPASSGRSRRTASLPQAPAGNALTVEDHEKTVKTALKYGDLWQTLVNGSKTHLPQRLKLAEAGIKSAGSGLEGLEGLKGKIADDRYEAIKGVFHVRRAQSAEYGVDTSSDQVAQWSWQGAQRAQGSSSDGGEELIETQEELAAMDRALNELQGFREVVTKHGGILHEFVRRCEQPETHENMLVQLAVVRAGAATARKALLAIAGKEVTVNVDRLVMLCLRSGGAQYFHLMQRVMELLDAISNRRSDTEQAIKALERGDELNPGQRSEYQALAAAYADQLNAVGELFCLDAASMLEMSDNSGIWQYSLEMAHSISAYQACLREVCEPHHGDTPSTALPEASPERSASVSANTPAWPISAGAPARSNKAASGKAKKSHGRGKQLPKQAAARPSPVAASAPHAQAETAVSAQRVEIHADIPVEIPAQSPASEPHDGLQGMIERTLRRCPIDLDVAKSLGGDVVAIARSIKKNTGSIEALNGPRDDPMDVADFVRSSAKNWFGDIARLHATSDEARKSPAVDKATIELLGSRLQALEIIHQGMDIREGDALKRHKFPKGKHVSRLLQLGEIESVRPPAQLPSDKDTLYEIRIQPKPLSSGERAAPVFLHLHSDKYVSGKEVLKLPLRAFTAAHLKTDEQKNLGPKYDAMSRALRKYDENIHKSDEKIHRGYVTSALLDQLRNWVHG</sequence>
<keyword evidence="3" id="KW-1185">Reference proteome</keyword>
<dbReference type="EMBL" id="JBANDC010000033">
    <property type="protein sequence ID" value="MEM4990777.1"/>
    <property type="molecule type" value="Genomic_DNA"/>
</dbReference>
<accession>A0ABU9Q3I9</accession>
<protein>
    <submittedName>
        <fullName evidence="2">Uncharacterized protein</fullName>
    </submittedName>
</protein>
<feature type="compositionally biased region" description="Basic residues" evidence="1">
    <location>
        <begin position="432"/>
        <end position="442"/>
    </location>
</feature>
<name>A0ABU9Q3I9_9BURK</name>
<feature type="compositionally biased region" description="Polar residues" evidence="1">
    <location>
        <begin position="58"/>
        <end position="75"/>
    </location>
</feature>
<feature type="compositionally biased region" description="Basic and acidic residues" evidence="1">
    <location>
        <begin position="1"/>
        <end position="11"/>
    </location>
</feature>
<feature type="region of interest" description="Disordered" evidence="1">
    <location>
        <begin position="388"/>
        <end position="468"/>
    </location>
</feature>
<evidence type="ECO:0000313" key="3">
    <source>
        <dbReference type="Proteomes" id="UP001495910"/>
    </source>
</evidence>
<feature type="region of interest" description="Disordered" evidence="1">
    <location>
        <begin position="1"/>
        <end position="87"/>
    </location>
</feature>